<evidence type="ECO:0000256" key="2">
    <source>
        <dbReference type="ARBA" id="ARBA00022723"/>
    </source>
</evidence>
<dbReference type="PANTHER" id="PTHR11228">
    <property type="entry name" value="RADICAL SAM DOMAIN PROTEIN"/>
    <property type="match status" value="1"/>
</dbReference>
<evidence type="ECO:0000256" key="1">
    <source>
        <dbReference type="ARBA" id="ARBA00022691"/>
    </source>
</evidence>
<keyword evidence="4" id="KW-0411">Iron-sulfur</keyword>
<keyword evidence="2" id="KW-0479">Metal-binding</keyword>
<keyword evidence="7" id="KW-1185">Reference proteome</keyword>
<proteinExistence type="predicted"/>
<accession>A0A841AVR6</accession>
<evidence type="ECO:0000256" key="3">
    <source>
        <dbReference type="ARBA" id="ARBA00023004"/>
    </source>
</evidence>
<dbReference type="GO" id="GO:0003824">
    <property type="term" value="F:catalytic activity"/>
    <property type="evidence" value="ECO:0007669"/>
    <property type="project" value="InterPro"/>
</dbReference>
<dbReference type="AlphaFoldDB" id="A0A841AVR6"/>
<evidence type="ECO:0000259" key="5">
    <source>
        <dbReference type="Pfam" id="PF04055"/>
    </source>
</evidence>
<dbReference type="InterPro" id="IPR050377">
    <property type="entry name" value="Radical_SAM_PqqE_MftC-like"/>
</dbReference>
<dbReference type="Pfam" id="PF04055">
    <property type="entry name" value="Radical_SAM"/>
    <property type="match status" value="1"/>
</dbReference>
<dbReference type="InterPro" id="IPR013785">
    <property type="entry name" value="Aldolase_TIM"/>
</dbReference>
<dbReference type="GO" id="GO:0046872">
    <property type="term" value="F:metal ion binding"/>
    <property type="evidence" value="ECO:0007669"/>
    <property type="project" value="UniProtKB-KW"/>
</dbReference>
<evidence type="ECO:0000313" key="7">
    <source>
        <dbReference type="Proteomes" id="UP000580861"/>
    </source>
</evidence>
<evidence type="ECO:0000256" key="4">
    <source>
        <dbReference type="ARBA" id="ARBA00023014"/>
    </source>
</evidence>
<feature type="domain" description="Radical SAM core" evidence="5">
    <location>
        <begin position="9"/>
        <end position="98"/>
    </location>
</feature>
<dbReference type="EMBL" id="JACHMX010000001">
    <property type="protein sequence ID" value="MBB5850475.1"/>
    <property type="molecule type" value="Genomic_DNA"/>
</dbReference>
<organism evidence="6 7">
    <name type="scientific">Amycolatopsis umgeniensis</name>
    <dbReference type="NCBI Taxonomy" id="336628"/>
    <lineage>
        <taxon>Bacteria</taxon>
        <taxon>Bacillati</taxon>
        <taxon>Actinomycetota</taxon>
        <taxon>Actinomycetes</taxon>
        <taxon>Pseudonocardiales</taxon>
        <taxon>Pseudonocardiaceae</taxon>
        <taxon>Amycolatopsis</taxon>
    </lineage>
</organism>
<reference evidence="6 7" key="1">
    <citation type="submission" date="2020-08" db="EMBL/GenBank/DDBJ databases">
        <title>Sequencing the genomes of 1000 actinobacteria strains.</title>
        <authorList>
            <person name="Klenk H.-P."/>
        </authorList>
    </citation>
    <scope>NUCLEOTIDE SEQUENCE [LARGE SCALE GENOMIC DNA]</scope>
    <source>
        <strain evidence="6 7">DSM 45272</strain>
    </source>
</reference>
<dbReference type="GO" id="GO:0051536">
    <property type="term" value="F:iron-sulfur cluster binding"/>
    <property type="evidence" value="ECO:0007669"/>
    <property type="project" value="UniProtKB-KW"/>
</dbReference>
<keyword evidence="1" id="KW-0949">S-adenosyl-L-methionine</keyword>
<sequence>MDSIIELRPEMVALAGGEPLVVKGIFEVADRLSKAGIHVVCYSGGWPMKPDMAQELMRCCNTVTISLDGATAEVHDKIRGRAGSFERAMEALRILDDAVVAESPPGFDFGIDTVAVRSNFESLEQLCTSIAPRFPALKSLAIGAVIPAGLASRSGFVEHELLSESQVERMGDPAWARHLQSLAPPSVTVTCTDNLDLQMNPAQGLETFTALQIEPDGEVRAMPIYEGTVGSLLEESGETLWRRAIERWSHPFVTETLSAVHTVEEWAEATRRIDYRFGSESVRARIDRRPQFSGVPG</sequence>
<name>A0A841AVR6_9PSEU</name>
<dbReference type="Gene3D" id="3.20.20.70">
    <property type="entry name" value="Aldolase class I"/>
    <property type="match status" value="1"/>
</dbReference>
<dbReference type="Proteomes" id="UP000580861">
    <property type="component" value="Unassembled WGS sequence"/>
</dbReference>
<dbReference type="SUPFAM" id="SSF102114">
    <property type="entry name" value="Radical SAM enzymes"/>
    <property type="match status" value="1"/>
</dbReference>
<dbReference type="InterPro" id="IPR007197">
    <property type="entry name" value="rSAM"/>
</dbReference>
<protein>
    <submittedName>
        <fullName evidence="6">MoaA/NifB/PqqE/SkfB family radical SAM enzyme</fullName>
    </submittedName>
</protein>
<keyword evidence="3" id="KW-0408">Iron</keyword>
<comment type="caution">
    <text evidence="6">The sequence shown here is derived from an EMBL/GenBank/DDBJ whole genome shotgun (WGS) entry which is preliminary data.</text>
</comment>
<gene>
    <name evidence="6" type="ORF">HDA45_000562</name>
</gene>
<dbReference type="InterPro" id="IPR058240">
    <property type="entry name" value="rSAM_sf"/>
</dbReference>
<dbReference type="CDD" id="cd01335">
    <property type="entry name" value="Radical_SAM"/>
    <property type="match status" value="1"/>
</dbReference>
<evidence type="ECO:0000313" key="6">
    <source>
        <dbReference type="EMBL" id="MBB5850475.1"/>
    </source>
</evidence>
<dbReference type="PANTHER" id="PTHR11228:SF7">
    <property type="entry name" value="PQQA PEPTIDE CYCLASE"/>
    <property type="match status" value="1"/>
</dbReference>